<dbReference type="InterPro" id="IPR010422">
    <property type="entry name" value="Ccdc124/Oxs1"/>
</dbReference>
<dbReference type="Pfam" id="PF06244">
    <property type="entry name" value="Ccdc124"/>
    <property type="match status" value="1"/>
</dbReference>
<dbReference type="RefSeq" id="XP_019020565.1">
    <property type="nucleotide sequence ID" value="XM_019163795.1"/>
</dbReference>
<feature type="domain" description="Coiled-coil" evidence="4">
    <location>
        <begin position="88"/>
        <end position="169"/>
    </location>
</feature>
<dbReference type="AlphaFoldDB" id="A0A1E3NTN3"/>
<dbReference type="InterPro" id="IPR054413">
    <property type="entry name" value="LSO1/2"/>
</dbReference>
<name>A0A1E3NTN3_9ASCO</name>
<gene>
    <name evidence="6" type="ORF">PICMEDRAFT_70997</name>
</gene>
<evidence type="ECO:0000259" key="5">
    <source>
        <dbReference type="Pfam" id="PF22048"/>
    </source>
</evidence>
<dbReference type="PANTHER" id="PTHR21680:SF0">
    <property type="entry name" value="COILED-COIL DOMAIN-CONTAINING PROTEIN 124"/>
    <property type="match status" value="1"/>
</dbReference>
<keyword evidence="2" id="KW-0175">Coiled coil</keyword>
<dbReference type="Pfam" id="PF22048">
    <property type="entry name" value="LSO1_2-like"/>
    <property type="match status" value="1"/>
</dbReference>
<dbReference type="GO" id="GO:0005737">
    <property type="term" value="C:cytoplasm"/>
    <property type="evidence" value="ECO:0007669"/>
    <property type="project" value="EnsemblFungi"/>
</dbReference>
<dbReference type="Proteomes" id="UP000094455">
    <property type="component" value="Unassembled WGS sequence"/>
</dbReference>
<feature type="compositionally biased region" description="Basic residues" evidence="3">
    <location>
        <begin position="62"/>
        <end position="73"/>
    </location>
</feature>
<evidence type="ECO:0000256" key="3">
    <source>
        <dbReference type="SAM" id="MobiDB-lite"/>
    </source>
</evidence>
<reference evidence="6 7" key="1">
    <citation type="journal article" date="2016" name="Proc. Natl. Acad. Sci. U.S.A.">
        <title>Comparative genomics of biotechnologically important yeasts.</title>
        <authorList>
            <person name="Riley R."/>
            <person name="Haridas S."/>
            <person name="Wolfe K.H."/>
            <person name="Lopes M.R."/>
            <person name="Hittinger C.T."/>
            <person name="Goeker M."/>
            <person name="Salamov A.A."/>
            <person name="Wisecaver J.H."/>
            <person name="Long T.M."/>
            <person name="Calvey C.H."/>
            <person name="Aerts A.L."/>
            <person name="Barry K.W."/>
            <person name="Choi C."/>
            <person name="Clum A."/>
            <person name="Coughlan A.Y."/>
            <person name="Deshpande S."/>
            <person name="Douglass A.P."/>
            <person name="Hanson S.J."/>
            <person name="Klenk H.-P."/>
            <person name="LaButti K.M."/>
            <person name="Lapidus A."/>
            <person name="Lindquist E.A."/>
            <person name="Lipzen A.M."/>
            <person name="Meier-Kolthoff J.P."/>
            <person name="Ohm R.A."/>
            <person name="Otillar R.P."/>
            <person name="Pangilinan J.L."/>
            <person name="Peng Y."/>
            <person name="Rokas A."/>
            <person name="Rosa C.A."/>
            <person name="Scheuner C."/>
            <person name="Sibirny A.A."/>
            <person name="Slot J.C."/>
            <person name="Stielow J.B."/>
            <person name="Sun H."/>
            <person name="Kurtzman C.P."/>
            <person name="Blackwell M."/>
            <person name="Grigoriev I.V."/>
            <person name="Jeffries T.W."/>
        </authorList>
    </citation>
    <scope>NUCLEOTIDE SEQUENCE [LARGE SCALE GENOMIC DNA]</scope>
    <source>
        <strain evidence="6 7">NRRL Y-2026</strain>
    </source>
</reference>
<dbReference type="GO" id="GO:0034599">
    <property type="term" value="P:cellular response to oxidative stress"/>
    <property type="evidence" value="ECO:0007669"/>
    <property type="project" value="EnsemblFungi"/>
</dbReference>
<protein>
    <recommendedName>
        <fullName evidence="8">HMG box domain-containing protein</fullName>
    </recommendedName>
</protein>
<dbReference type="InterPro" id="IPR054414">
    <property type="entry name" value="Ccdc124/Oxs1_C"/>
</dbReference>
<evidence type="ECO:0000313" key="6">
    <source>
        <dbReference type="EMBL" id="ODQ49452.1"/>
    </source>
</evidence>
<dbReference type="STRING" id="763406.A0A1E3NTN3"/>
<dbReference type="GO" id="GO:0003713">
    <property type="term" value="F:transcription coactivator activity"/>
    <property type="evidence" value="ECO:0007669"/>
    <property type="project" value="EnsemblFungi"/>
</dbReference>
<evidence type="ECO:0000313" key="7">
    <source>
        <dbReference type="Proteomes" id="UP000094455"/>
    </source>
</evidence>
<dbReference type="GO" id="GO:0005634">
    <property type="term" value="C:nucleus"/>
    <property type="evidence" value="ECO:0007669"/>
    <property type="project" value="EnsemblFungi"/>
</dbReference>
<feature type="compositionally biased region" description="Basic and acidic residues" evidence="3">
    <location>
        <begin position="182"/>
        <end position="199"/>
    </location>
</feature>
<feature type="compositionally biased region" description="Basic and acidic residues" evidence="3">
    <location>
        <begin position="24"/>
        <end position="53"/>
    </location>
</feature>
<feature type="domain" description="LSO1/LSO2" evidence="5">
    <location>
        <begin position="3"/>
        <end position="57"/>
    </location>
</feature>
<dbReference type="GeneID" id="30180482"/>
<evidence type="ECO:0000259" key="4">
    <source>
        <dbReference type="Pfam" id="PF06244"/>
    </source>
</evidence>
<dbReference type="GO" id="GO:0006366">
    <property type="term" value="P:transcription by RNA polymerase II"/>
    <property type="evidence" value="ECO:0007669"/>
    <property type="project" value="EnsemblFungi"/>
</dbReference>
<feature type="compositionally biased region" description="Polar residues" evidence="3">
    <location>
        <begin position="165"/>
        <end position="177"/>
    </location>
</feature>
<feature type="region of interest" description="Disordered" evidence="3">
    <location>
        <begin position="1"/>
        <end position="84"/>
    </location>
</feature>
<sequence length="199" mass="22470">MAKKGKKGNAEPVQQPDSDSDWDDGAKKPSKKQLEKEAKKQEQLDKKKEREALLEMEASSIKAKKGGKSKSHKKEGGLDDALNQFGPKATISAEGLDDSLAALTLLKKDAVSNKDIDRHPERRFKAALAAYTERRLPEVKSENPGLRKQQLEQLIFKEFQKSDENPFNQETTVSHNATMDEISAKKKDIREKRSKKFEH</sequence>
<accession>A0A1E3NTN3</accession>
<comment type="similarity">
    <text evidence="1">Belongs to the CCDC124 family.</text>
</comment>
<organism evidence="6 7">
    <name type="scientific">Pichia membranifaciens NRRL Y-2026</name>
    <dbReference type="NCBI Taxonomy" id="763406"/>
    <lineage>
        <taxon>Eukaryota</taxon>
        <taxon>Fungi</taxon>
        <taxon>Dikarya</taxon>
        <taxon>Ascomycota</taxon>
        <taxon>Saccharomycotina</taxon>
        <taxon>Pichiomycetes</taxon>
        <taxon>Pichiales</taxon>
        <taxon>Pichiaceae</taxon>
        <taxon>Pichia</taxon>
    </lineage>
</organism>
<dbReference type="OrthoDB" id="76412at2759"/>
<proteinExistence type="inferred from homology"/>
<evidence type="ECO:0000256" key="1">
    <source>
        <dbReference type="ARBA" id="ARBA00008296"/>
    </source>
</evidence>
<evidence type="ECO:0008006" key="8">
    <source>
        <dbReference type="Google" id="ProtNLM"/>
    </source>
</evidence>
<dbReference type="EMBL" id="KV454001">
    <property type="protein sequence ID" value="ODQ49452.1"/>
    <property type="molecule type" value="Genomic_DNA"/>
</dbReference>
<feature type="region of interest" description="Disordered" evidence="3">
    <location>
        <begin position="162"/>
        <end position="199"/>
    </location>
</feature>
<evidence type="ECO:0000256" key="2">
    <source>
        <dbReference type="ARBA" id="ARBA00023054"/>
    </source>
</evidence>
<dbReference type="PANTHER" id="PTHR21680">
    <property type="entry name" value="COILED-COIL DOMAIN-CONTAINING PROTEIN 124"/>
    <property type="match status" value="1"/>
</dbReference>
<keyword evidence="7" id="KW-1185">Reference proteome</keyword>